<comment type="caution">
    <text evidence="2">The sequence shown here is derived from an EMBL/GenBank/DDBJ whole genome shotgun (WGS) entry which is preliminary data.</text>
</comment>
<proteinExistence type="predicted"/>
<protein>
    <submittedName>
        <fullName evidence="2">Uncharacterized protein</fullName>
    </submittedName>
</protein>
<accession>A0A5B7J209</accession>
<evidence type="ECO:0000313" key="2">
    <source>
        <dbReference type="EMBL" id="MPC87687.1"/>
    </source>
</evidence>
<gene>
    <name evidence="2" type="ORF">E2C01_082559</name>
</gene>
<organism evidence="2 3">
    <name type="scientific">Portunus trituberculatus</name>
    <name type="common">Swimming crab</name>
    <name type="synonym">Neptunus trituberculatus</name>
    <dbReference type="NCBI Taxonomy" id="210409"/>
    <lineage>
        <taxon>Eukaryota</taxon>
        <taxon>Metazoa</taxon>
        <taxon>Ecdysozoa</taxon>
        <taxon>Arthropoda</taxon>
        <taxon>Crustacea</taxon>
        <taxon>Multicrustacea</taxon>
        <taxon>Malacostraca</taxon>
        <taxon>Eumalacostraca</taxon>
        <taxon>Eucarida</taxon>
        <taxon>Decapoda</taxon>
        <taxon>Pleocyemata</taxon>
        <taxon>Brachyura</taxon>
        <taxon>Eubrachyura</taxon>
        <taxon>Portunoidea</taxon>
        <taxon>Portunidae</taxon>
        <taxon>Portuninae</taxon>
        <taxon>Portunus</taxon>
    </lineage>
</organism>
<keyword evidence="3" id="KW-1185">Reference proteome</keyword>
<dbReference type="AlphaFoldDB" id="A0A5B7J209"/>
<sequence length="50" mass="5186">MHPAGRLAGSCCTSPAGSTCPPRPLASRRRCCSPLVLLPEARPADRALAN</sequence>
<evidence type="ECO:0000313" key="3">
    <source>
        <dbReference type="Proteomes" id="UP000324222"/>
    </source>
</evidence>
<feature type="region of interest" description="Disordered" evidence="1">
    <location>
        <begin position="1"/>
        <end position="27"/>
    </location>
</feature>
<dbReference type="Proteomes" id="UP000324222">
    <property type="component" value="Unassembled WGS sequence"/>
</dbReference>
<evidence type="ECO:0000256" key="1">
    <source>
        <dbReference type="SAM" id="MobiDB-lite"/>
    </source>
</evidence>
<name>A0A5B7J209_PORTR</name>
<reference evidence="2 3" key="1">
    <citation type="submission" date="2019-05" db="EMBL/GenBank/DDBJ databases">
        <title>Another draft genome of Portunus trituberculatus and its Hox gene families provides insights of decapod evolution.</title>
        <authorList>
            <person name="Jeong J.-H."/>
            <person name="Song I."/>
            <person name="Kim S."/>
            <person name="Choi T."/>
            <person name="Kim D."/>
            <person name="Ryu S."/>
            <person name="Kim W."/>
        </authorList>
    </citation>
    <scope>NUCLEOTIDE SEQUENCE [LARGE SCALE GENOMIC DNA]</scope>
    <source>
        <tissue evidence="2">Muscle</tissue>
    </source>
</reference>
<dbReference type="EMBL" id="VSRR010075242">
    <property type="protein sequence ID" value="MPC87687.1"/>
    <property type="molecule type" value="Genomic_DNA"/>
</dbReference>